<keyword evidence="1" id="KW-0472">Membrane</keyword>
<comment type="caution">
    <text evidence="2">The sequence shown here is derived from an EMBL/GenBank/DDBJ whole genome shotgun (WGS) entry which is preliminary data.</text>
</comment>
<dbReference type="AlphaFoldDB" id="V6I1J2"/>
<evidence type="ECO:0000313" key="3">
    <source>
        <dbReference type="Proteomes" id="UP000018747"/>
    </source>
</evidence>
<dbReference type="NCBIfam" id="NF047432">
    <property type="entry name" value="LA_3334_fam"/>
    <property type="match status" value="1"/>
</dbReference>
<keyword evidence="1" id="KW-0812">Transmembrane</keyword>
<keyword evidence="3" id="KW-1185">Reference proteome</keyword>
<accession>V6I1J2</accession>
<dbReference type="NCBIfam" id="NF047433">
    <property type="entry name" value="Lepto_7_Nterm"/>
    <property type="match status" value="1"/>
</dbReference>
<dbReference type="EMBL" id="AHMT02000022">
    <property type="protein sequence ID" value="EQA63237.1"/>
    <property type="molecule type" value="Genomic_DNA"/>
</dbReference>
<feature type="transmembrane region" description="Helical" evidence="1">
    <location>
        <begin position="34"/>
        <end position="55"/>
    </location>
</feature>
<evidence type="ECO:0000313" key="2">
    <source>
        <dbReference type="EMBL" id="EQA63237.1"/>
    </source>
</evidence>
<name>V6I1J2_9LEPT</name>
<proteinExistence type="predicted"/>
<reference evidence="2" key="1">
    <citation type="submission" date="2013-05" db="EMBL/GenBank/DDBJ databases">
        <authorList>
            <person name="Harkins D.M."/>
            <person name="Durkin A.S."/>
            <person name="Brinkac L.M."/>
            <person name="Haft D.H."/>
            <person name="Selengut J.D."/>
            <person name="Sanka R."/>
            <person name="DePew J."/>
            <person name="Purushe J."/>
            <person name="Hartskeerl R.A."/>
            <person name="Ahmed A."/>
            <person name="van der Linden H."/>
            <person name="Goris M.G.A."/>
            <person name="Vinetz J.M."/>
            <person name="Sutton G.G."/>
            <person name="Nierman W.C."/>
            <person name="Fouts D.E."/>
        </authorList>
    </citation>
    <scope>NUCLEOTIDE SEQUENCE [LARGE SCALE GENOMIC DNA]</scope>
    <source>
        <strain evidence="2">L 60</strain>
    </source>
</reference>
<evidence type="ECO:0000256" key="1">
    <source>
        <dbReference type="SAM" id="Phobius"/>
    </source>
</evidence>
<dbReference type="Proteomes" id="UP000018747">
    <property type="component" value="Unassembled WGS sequence"/>
</dbReference>
<sequence length="322" mass="36686">MKYEEYSIYKKAHFILLDVIYEWFYSMLVKRKLYILIFACISHFSPALFASELLLKSGEAFLIEEINESADVVQLRWKGRQYKIPKSEIQRIDYLKKGPESSYHYSEFRLTDGSSIRGIIVEKKKDKLVFRTELGFVEVEKSKIQNLNVNSLETENESPELPDKYLSGRSGENLLYAGGNLLFQANLGSWHRNNPGTAGLGFFIEKGFLNHPLWFFGFLSEYSVAPGVQGSINLWNQSIYFGKQFGSFAPYFLLGGGATSVQWKSDSRSFNGTDPELLGEVGWAWEFANGSRLRLGLRSQCTFESGDSLCRSGIRISWGLLL</sequence>
<organism evidence="2 3">
    <name type="scientific">Leptospira alexanderi serovar Manhao 3 str. L 60</name>
    <dbReference type="NCBI Taxonomy" id="1049759"/>
    <lineage>
        <taxon>Bacteria</taxon>
        <taxon>Pseudomonadati</taxon>
        <taxon>Spirochaetota</taxon>
        <taxon>Spirochaetia</taxon>
        <taxon>Leptospirales</taxon>
        <taxon>Leptospiraceae</taxon>
        <taxon>Leptospira</taxon>
    </lineage>
</organism>
<keyword evidence="1" id="KW-1133">Transmembrane helix</keyword>
<protein>
    <submittedName>
        <fullName evidence="2">Uncharacterized protein</fullName>
    </submittedName>
</protein>
<dbReference type="STRING" id="100053.GCA_002009845_02524"/>
<gene>
    <name evidence="2" type="ORF">LEP1GSC062_2817</name>
</gene>